<sequence length="123" mass="14144">MRDCEEIFHGNYEYLPHTADIQLHSWGPTLNDTLSSLCIAMFGYMTDLTYINLSSEQQITFKADNLNNLIFKILDEWLVHFHTTGFICKEMVTQVKEEGGGWEVECVGKGENFDIEKVSSKRS</sequence>
<comment type="similarity">
    <text evidence="1">Belongs to the archease family.</text>
</comment>
<accession>A0A9W6ZMD7</accession>
<dbReference type="Gene3D" id="3.55.10.10">
    <property type="entry name" value="Archease domain"/>
    <property type="match status" value="1"/>
</dbReference>
<dbReference type="PANTHER" id="PTHR12682">
    <property type="entry name" value="ARCHEASE"/>
    <property type="match status" value="1"/>
</dbReference>
<dbReference type="GO" id="GO:0072669">
    <property type="term" value="C:tRNA-splicing ligase complex"/>
    <property type="evidence" value="ECO:0007669"/>
    <property type="project" value="TreeGrafter"/>
</dbReference>
<evidence type="ECO:0000313" key="6">
    <source>
        <dbReference type="EMBL" id="GMH55596.1"/>
    </source>
</evidence>
<protein>
    <recommendedName>
        <fullName evidence="5">Archease domain-containing protein</fullName>
    </recommendedName>
</protein>
<evidence type="ECO:0000256" key="1">
    <source>
        <dbReference type="ARBA" id="ARBA00007963"/>
    </source>
</evidence>
<evidence type="ECO:0000256" key="2">
    <source>
        <dbReference type="ARBA" id="ARBA00022694"/>
    </source>
</evidence>
<dbReference type="InterPro" id="IPR036820">
    <property type="entry name" value="Archease_dom_sf"/>
</dbReference>
<comment type="caution">
    <text evidence="6">The sequence shown here is derived from an EMBL/GenBank/DDBJ whole genome shotgun (WGS) entry which is preliminary data.</text>
</comment>
<dbReference type="GO" id="GO:0006388">
    <property type="term" value="P:tRNA splicing, via endonucleolytic cleavage and ligation"/>
    <property type="evidence" value="ECO:0007669"/>
    <property type="project" value="TreeGrafter"/>
</dbReference>
<dbReference type="PANTHER" id="PTHR12682:SF11">
    <property type="entry name" value="PROTEIN ARCHEASE"/>
    <property type="match status" value="1"/>
</dbReference>
<evidence type="ECO:0000256" key="3">
    <source>
        <dbReference type="ARBA" id="ARBA00022723"/>
    </source>
</evidence>
<evidence type="ECO:0000313" key="7">
    <source>
        <dbReference type="Proteomes" id="UP001162640"/>
    </source>
</evidence>
<dbReference type="AlphaFoldDB" id="A0A9W6ZMD7"/>
<evidence type="ECO:0000256" key="4">
    <source>
        <dbReference type="ARBA" id="ARBA00022837"/>
    </source>
</evidence>
<proteinExistence type="inferred from homology"/>
<dbReference type="Pfam" id="PF01951">
    <property type="entry name" value="Archease"/>
    <property type="match status" value="1"/>
</dbReference>
<keyword evidence="3" id="KW-0479">Metal-binding</keyword>
<keyword evidence="2" id="KW-0819">tRNA processing</keyword>
<dbReference type="GO" id="GO:0046872">
    <property type="term" value="F:metal ion binding"/>
    <property type="evidence" value="ECO:0007669"/>
    <property type="project" value="UniProtKB-KW"/>
</dbReference>
<gene>
    <name evidence="6" type="ORF">TL16_g01941</name>
</gene>
<keyword evidence="4" id="KW-0106">Calcium</keyword>
<feature type="domain" description="Archease" evidence="5">
    <location>
        <begin position="12"/>
        <end position="119"/>
    </location>
</feature>
<reference evidence="7" key="1">
    <citation type="journal article" date="2023" name="Commun. Biol.">
        <title>Genome analysis of Parmales, the sister group of diatoms, reveals the evolutionary specialization of diatoms from phago-mixotrophs to photoautotrophs.</title>
        <authorList>
            <person name="Ban H."/>
            <person name="Sato S."/>
            <person name="Yoshikawa S."/>
            <person name="Yamada K."/>
            <person name="Nakamura Y."/>
            <person name="Ichinomiya M."/>
            <person name="Sato N."/>
            <person name="Blanc-Mathieu R."/>
            <person name="Endo H."/>
            <person name="Kuwata A."/>
            <person name="Ogata H."/>
        </authorList>
    </citation>
    <scope>NUCLEOTIDE SEQUENCE [LARGE SCALE GENOMIC DNA]</scope>
</reference>
<dbReference type="InterPro" id="IPR002804">
    <property type="entry name" value="Archease"/>
</dbReference>
<dbReference type="SUPFAM" id="SSF69819">
    <property type="entry name" value="MTH1598-like"/>
    <property type="match status" value="1"/>
</dbReference>
<dbReference type="Proteomes" id="UP001162640">
    <property type="component" value="Unassembled WGS sequence"/>
</dbReference>
<organism evidence="6 7">
    <name type="scientific">Triparma laevis f. inornata</name>
    <dbReference type="NCBI Taxonomy" id="1714386"/>
    <lineage>
        <taxon>Eukaryota</taxon>
        <taxon>Sar</taxon>
        <taxon>Stramenopiles</taxon>
        <taxon>Ochrophyta</taxon>
        <taxon>Bolidophyceae</taxon>
        <taxon>Parmales</taxon>
        <taxon>Triparmaceae</taxon>
        <taxon>Triparma</taxon>
    </lineage>
</organism>
<name>A0A9W6ZMD7_9STRA</name>
<evidence type="ECO:0000259" key="5">
    <source>
        <dbReference type="Pfam" id="PF01951"/>
    </source>
</evidence>
<dbReference type="InterPro" id="IPR023572">
    <property type="entry name" value="Archease_dom"/>
</dbReference>
<dbReference type="EMBL" id="BLQM01000046">
    <property type="protein sequence ID" value="GMH55596.1"/>
    <property type="molecule type" value="Genomic_DNA"/>
</dbReference>